<protein>
    <submittedName>
        <fullName evidence="6">LysR family transcriptional regulator</fullName>
    </submittedName>
</protein>
<dbReference type="InterPro" id="IPR000847">
    <property type="entry name" value="LysR_HTH_N"/>
</dbReference>
<sequence length="283" mass="31377">MEWSDIKVFLAIARARSLSGAARATKQSQPTMGRRLKVLERDLGHALFQRGSEGLLLTDEGDALLAHAERMEQEALAFERELAGQQTQLEGQLRVASSDWFGVHMLTPVFAEFGKAHPRVSIELVTDARLFSLARREAELAFRIQPFAEPHVIQRRLMTVPYGLYVAKGSPRPDGAGGQGSALITLDAAYSDFPDARWLKKTLPKARVAFTSNSRDVQARMCALGAGLAVLPRPLGDSIANIERIEIDPPPPGRDVWLGYHRDLRRLRRLRALVDLVAARLAE</sequence>
<keyword evidence="2" id="KW-0805">Transcription regulation</keyword>
<dbReference type="SUPFAM" id="SSF46785">
    <property type="entry name" value="Winged helix' DNA-binding domain"/>
    <property type="match status" value="1"/>
</dbReference>
<evidence type="ECO:0000259" key="5">
    <source>
        <dbReference type="PROSITE" id="PS50931"/>
    </source>
</evidence>
<dbReference type="Gene3D" id="1.10.10.10">
    <property type="entry name" value="Winged helix-like DNA-binding domain superfamily/Winged helix DNA-binding domain"/>
    <property type="match status" value="1"/>
</dbReference>
<dbReference type="CDD" id="cd05466">
    <property type="entry name" value="PBP2_LTTR_substrate"/>
    <property type="match status" value="1"/>
</dbReference>
<keyword evidence="4" id="KW-0804">Transcription</keyword>
<keyword evidence="7" id="KW-1185">Reference proteome</keyword>
<accession>A0AA95SWR1</accession>
<keyword evidence="3" id="KW-0238">DNA-binding</keyword>
<dbReference type="EMBL" id="CP116346">
    <property type="protein sequence ID" value="WIT12319.1"/>
    <property type="molecule type" value="Genomic_DNA"/>
</dbReference>
<dbReference type="GO" id="GO:0006351">
    <property type="term" value="P:DNA-templated transcription"/>
    <property type="evidence" value="ECO:0007669"/>
    <property type="project" value="TreeGrafter"/>
</dbReference>
<dbReference type="Pfam" id="PF03466">
    <property type="entry name" value="LysR_substrate"/>
    <property type="match status" value="1"/>
</dbReference>
<dbReference type="Pfam" id="PF00126">
    <property type="entry name" value="HTH_1"/>
    <property type="match status" value="1"/>
</dbReference>
<proteinExistence type="inferred from homology"/>
<feature type="domain" description="HTH lysR-type" evidence="5">
    <location>
        <begin position="1"/>
        <end position="58"/>
    </location>
</feature>
<dbReference type="SUPFAM" id="SSF53850">
    <property type="entry name" value="Periplasmic binding protein-like II"/>
    <property type="match status" value="1"/>
</dbReference>
<dbReference type="Gene3D" id="3.40.190.290">
    <property type="match status" value="1"/>
</dbReference>
<dbReference type="AlphaFoldDB" id="A0AA95SWR1"/>
<dbReference type="PANTHER" id="PTHR30537:SF3">
    <property type="entry name" value="TRANSCRIPTIONAL REGULATORY PROTEIN"/>
    <property type="match status" value="1"/>
</dbReference>
<dbReference type="RefSeq" id="WP_285233417.1">
    <property type="nucleotide sequence ID" value="NZ_CP116346.1"/>
</dbReference>
<dbReference type="GO" id="GO:0003700">
    <property type="term" value="F:DNA-binding transcription factor activity"/>
    <property type="evidence" value="ECO:0007669"/>
    <property type="project" value="InterPro"/>
</dbReference>
<dbReference type="InterPro" id="IPR036388">
    <property type="entry name" value="WH-like_DNA-bd_sf"/>
</dbReference>
<dbReference type="KEGG" id="pais:PFX98_01565"/>
<dbReference type="GO" id="GO:0043565">
    <property type="term" value="F:sequence-specific DNA binding"/>
    <property type="evidence" value="ECO:0007669"/>
    <property type="project" value="TreeGrafter"/>
</dbReference>
<dbReference type="InterPro" id="IPR036390">
    <property type="entry name" value="WH_DNA-bd_sf"/>
</dbReference>
<dbReference type="PROSITE" id="PS50931">
    <property type="entry name" value="HTH_LYSR"/>
    <property type="match status" value="1"/>
</dbReference>
<evidence type="ECO:0000256" key="2">
    <source>
        <dbReference type="ARBA" id="ARBA00023015"/>
    </source>
</evidence>
<comment type="similarity">
    <text evidence="1">Belongs to the LysR transcriptional regulatory family.</text>
</comment>
<dbReference type="InterPro" id="IPR005119">
    <property type="entry name" value="LysR_subst-bd"/>
</dbReference>
<name>A0AA95SWR1_9BURK</name>
<evidence type="ECO:0000313" key="6">
    <source>
        <dbReference type="EMBL" id="WIT12319.1"/>
    </source>
</evidence>
<evidence type="ECO:0000313" key="7">
    <source>
        <dbReference type="Proteomes" id="UP001177769"/>
    </source>
</evidence>
<dbReference type="InterPro" id="IPR058163">
    <property type="entry name" value="LysR-type_TF_proteobact-type"/>
</dbReference>
<reference evidence="6" key="1">
    <citation type="submission" date="2023-01" db="EMBL/GenBank/DDBJ databases">
        <title>Whole genome sequence of Paucibacter sp. S2-9 isolated from pond sediment.</title>
        <authorList>
            <person name="Jung J.Y."/>
        </authorList>
    </citation>
    <scope>NUCLEOTIDE SEQUENCE</scope>
    <source>
        <strain evidence="6">S2-9</strain>
    </source>
</reference>
<dbReference type="Proteomes" id="UP001177769">
    <property type="component" value="Chromosome"/>
</dbReference>
<organism evidence="6 7">
    <name type="scientific">Paucibacter sediminis</name>
    <dbReference type="NCBI Taxonomy" id="3019553"/>
    <lineage>
        <taxon>Bacteria</taxon>
        <taxon>Pseudomonadati</taxon>
        <taxon>Pseudomonadota</taxon>
        <taxon>Betaproteobacteria</taxon>
        <taxon>Burkholderiales</taxon>
        <taxon>Sphaerotilaceae</taxon>
        <taxon>Roseateles</taxon>
    </lineage>
</organism>
<evidence type="ECO:0000256" key="4">
    <source>
        <dbReference type="ARBA" id="ARBA00023163"/>
    </source>
</evidence>
<evidence type="ECO:0000256" key="3">
    <source>
        <dbReference type="ARBA" id="ARBA00023125"/>
    </source>
</evidence>
<dbReference type="PANTHER" id="PTHR30537">
    <property type="entry name" value="HTH-TYPE TRANSCRIPTIONAL REGULATOR"/>
    <property type="match status" value="1"/>
</dbReference>
<gene>
    <name evidence="6" type="ORF">PFX98_01565</name>
</gene>
<evidence type="ECO:0000256" key="1">
    <source>
        <dbReference type="ARBA" id="ARBA00009437"/>
    </source>
</evidence>